<dbReference type="PROSITE" id="PS50016">
    <property type="entry name" value="ZF_PHD_2"/>
    <property type="match status" value="2"/>
</dbReference>
<feature type="compositionally biased region" description="Basic and acidic residues" evidence="15">
    <location>
        <begin position="1326"/>
        <end position="1335"/>
    </location>
</feature>
<keyword evidence="10 14" id="KW-0539">Nucleus</keyword>
<feature type="region of interest" description="Disordered" evidence="15">
    <location>
        <begin position="1024"/>
        <end position="1058"/>
    </location>
</feature>
<dbReference type="InterPro" id="IPR013136">
    <property type="entry name" value="WSTF_Acf1_Cbp146"/>
</dbReference>
<dbReference type="PRINTS" id="PR00503">
    <property type="entry name" value="BROMODOMAIN"/>
</dbReference>
<organism evidence="20 21">
    <name type="scientific">Galendromus occidentalis</name>
    <name type="common">western predatory mite</name>
    <dbReference type="NCBI Taxonomy" id="34638"/>
    <lineage>
        <taxon>Eukaryota</taxon>
        <taxon>Metazoa</taxon>
        <taxon>Ecdysozoa</taxon>
        <taxon>Arthropoda</taxon>
        <taxon>Chelicerata</taxon>
        <taxon>Arachnida</taxon>
        <taxon>Acari</taxon>
        <taxon>Parasitiformes</taxon>
        <taxon>Mesostigmata</taxon>
        <taxon>Gamasina</taxon>
        <taxon>Phytoseioidea</taxon>
        <taxon>Phytoseiidae</taxon>
        <taxon>Typhlodrominae</taxon>
        <taxon>Galendromus</taxon>
    </lineage>
</organism>
<evidence type="ECO:0000256" key="6">
    <source>
        <dbReference type="ARBA" id="ARBA00023015"/>
    </source>
</evidence>
<reference evidence="21" key="1">
    <citation type="submission" date="2025-08" db="UniProtKB">
        <authorList>
            <consortium name="RefSeq"/>
        </authorList>
    </citation>
    <scope>IDENTIFICATION</scope>
</reference>
<dbReference type="PROSITE" id="PS50014">
    <property type="entry name" value="BROMODOMAIN_2"/>
    <property type="match status" value="1"/>
</dbReference>
<dbReference type="SUPFAM" id="SSF57903">
    <property type="entry name" value="FYVE/PHD zinc finger"/>
    <property type="match status" value="2"/>
</dbReference>
<dbReference type="InterPro" id="IPR028942">
    <property type="entry name" value="WHIM1_dom"/>
</dbReference>
<dbReference type="Pfam" id="PF15613">
    <property type="entry name" value="WSD"/>
    <property type="match status" value="1"/>
</dbReference>
<dbReference type="Pfam" id="PF23011">
    <property type="entry name" value="PHD-1st_NSD"/>
    <property type="match status" value="1"/>
</dbReference>
<evidence type="ECO:0000256" key="14">
    <source>
        <dbReference type="PROSITE-ProRule" id="PRU00475"/>
    </source>
</evidence>
<dbReference type="GO" id="GO:0008623">
    <property type="term" value="C:CHRAC"/>
    <property type="evidence" value="ECO:0007669"/>
    <property type="project" value="TreeGrafter"/>
</dbReference>
<dbReference type="KEGG" id="goe:100901633"/>
<dbReference type="Gene3D" id="1.20.920.10">
    <property type="entry name" value="Bromodomain-like"/>
    <property type="match status" value="1"/>
</dbReference>
<feature type="compositionally biased region" description="Basic and acidic residues" evidence="15">
    <location>
        <begin position="275"/>
        <end position="294"/>
    </location>
</feature>
<keyword evidence="3" id="KW-0479">Metal-binding</keyword>
<dbReference type="PROSITE" id="PS51136">
    <property type="entry name" value="WAC"/>
    <property type="match status" value="1"/>
</dbReference>
<dbReference type="CDD" id="cd15568">
    <property type="entry name" value="PHD5_NSD"/>
    <property type="match status" value="1"/>
</dbReference>
<dbReference type="PROSITE" id="PS50827">
    <property type="entry name" value="DDT"/>
    <property type="match status" value="1"/>
</dbReference>
<dbReference type="GeneID" id="100901633"/>
<feature type="region of interest" description="Disordered" evidence="15">
    <location>
        <begin position="1261"/>
        <end position="1456"/>
    </location>
</feature>
<dbReference type="InterPro" id="IPR019787">
    <property type="entry name" value="Znf_PHD-finger"/>
</dbReference>
<dbReference type="Gene3D" id="3.30.40.10">
    <property type="entry name" value="Zinc/RING finger domain, C3HC4 (zinc finger)"/>
    <property type="match status" value="2"/>
</dbReference>
<feature type="compositionally biased region" description="Acidic residues" evidence="15">
    <location>
        <begin position="1429"/>
        <end position="1443"/>
    </location>
</feature>
<dbReference type="Pfam" id="PF15612">
    <property type="entry name" value="WHIM1"/>
    <property type="match status" value="1"/>
</dbReference>
<dbReference type="InterPro" id="IPR001965">
    <property type="entry name" value="Znf_PHD"/>
</dbReference>
<dbReference type="RefSeq" id="XP_028967046.1">
    <property type="nucleotide sequence ID" value="XM_029111213.1"/>
</dbReference>
<feature type="compositionally biased region" description="Basic residues" evidence="15">
    <location>
        <begin position="1395"/>
        <end position="1407"/>
    </location>
</feature>
<dbReference type="InterPro" id="IPR013083">
    <property type="entry name" value="Znf_RING/FYVE/PHD"/>
</dbReference>
<protein>
    <recommendedName>
        <fullName evidence="11">Bromodomain adjacent to zinc finger domain protein 1A</fullName>
    </recommendedName>
</protein>
<proteinExistence type="predicted"/>
<dbReference type="GO" id="GO:0003677">
    <property type="term" value="F:DNA binding"/>
    <property type="evidence" value="ECO:0007669"/>
    <property type="project" value="TreeGrafter"/>
</dbReference>
<dbReference type="GO" id="GO:0000228">
    <property type="term" value="C:nuclear chromosome"/>
    <property type="evidence" value="ECO:0007669"/>
    <property type="project" value="TreeGrafter"/>
</dbReference>
<dbReference type="FunFam" id="3.30.40.10:FF:000300">
    <property type="entry name" value="Bromodomain adjacent to zinc finger domain protein 1A"/>
    <property type="match status" value="1"/>
</dbReference>
<evidence type="ECO:0000256" key="1">
    <source>
        <dbReference type="ARBA" id="ARBA00004123"/>
    </source>
</evidence>
<dbReference type="GO" id="GO:0031445">
    <property type="term" value="P:regulation of heterochromatin formation"/>
    <property type="evidence" value="ECO:0007669"/>
    <property type="project" value="TreeGrafter"/>
</dbReference>
<dbReference type="InterPro" id="IPR018501">
    <property type="entry name" value="DDT_dom"/>
</dbReference>
<dbReference type="SMART" id="SM00297">
    <property type="entry name" value="BROMO"/>
    <property type="match status" value="1"/>
</dbReference>
<keyword evidence="2" id="KW-0597">Phosphoprotein</keyword>
<dbReference type="InterPro" id="IPR011011">
    <property type="entry name" value="Znf_FYVE_PHD"/>
</dbReference>
<evidence type="ECO:0000256" key="2">
    <source>
        <dbReference type="ARBA" id="ARBA00022553"/>
    </source>
</evidence>
<evidence type="ECO:0000256" key="10">
    <source>
        <dbReference type="ARBA" id="ARBA00023242"/>
    </source>
</evidence>
<feature type="compositionally biased region" description="Low complexity" evidence="15">
    <location>
        <begin position="924"/>
        <end position="940"/>
    </location>
</feature>
<evidence type="ECO:0000256" key="3">
    <source>
        <dbReference type="ARBA" id="ARBA00022723"/>
    </source>
</evidence>
<keyword evidence="5" id="KW-0862">Zinc</keyword>
<dbReference type="PROSITE" id="PS01359">
    <property type="entry name" value="ZF_PHD_1"/>
    <property type="match status" value="2"/>
</dbReference>
<evidence type="ECO:0000256" key="4">
    <source>
        <dbReference type="ARBA" id="ARBA00022771"/>
    </source>
</evidence>
<feature type="domain" description="DDT" evidence="18">
    <location>
        <begin position="334"/>
        <end position="399"/>
    </location>
</feature>
<keyword evidence="7" id="KW-0175">Coiled coil</keyword>
<evidence type="ECO:0000256" key="7">
    <source>
        <dbReference type="ARBA" id="ARBA00023054"/>
    </source>
</evidence>
<gene>
    <name evidence="21" type="primary">LOC100901633</name>
</gene>
<dbReference type="InterPro" id="IPR028941">
    <property type="entry name" value="WHIM2_dom"/>
</dbReference>
<dbReference type="SMART" id="SM00249">
    <property type="entry name" value="PHD"/>
    <property type="match status" value="2"/>
</dbReference>
<evidence type="ECO:0000256" key="11">
    <source>
        <dbReference type="ARBA" id="ARBA00068253"/>
    </source>
</evidence>
<dbReference type="InterPro" id="IPR047171">
    <property type="entry name" value="BAZ1A"/>
</dbReference>
<feature type="compositionally biased region" description="Acidic residues" evidence="15">
    <location>
        <begin position="1336"/>
        <end position="1391"/>
    </location>
</feature>
<evidence type="ECO:0000313" key="21">
    <source>
        <dbReference type="RefSeq" id="XP_028967046.1"/>
    </source>
</evidence>
<feature type="compositionally biased region" description="Acidic residues" evidence="15">
    <location>
        <begin position="1277"/>
        <end position="1325"/>
    </location>
</feature>
<feature type="region of interest" description="Disordered" evidence="15">
    <location>
        <begin position="253"/>
        <end position="294"/>
    </location>
</feature>
<evidence type="ECO:0000256" key="15">
    <source>
        <dbReference type="SAM" id="MobiDB-lite"/>
    </source>
</evidence>
<dbReference type="Pfam" id="PF10537">
    <property type="entry name" value="WAC_Acf1_DNA_bd"/>
    <property type="match status" value="1"/>
</dbReference>
<feature type="compositionally biased region" description="Polar residues" evidence="15">
    <location>
        <begin position="904"/>
        <end position="914"/>
    </location>
</feature>
<feature type="compositionally biased region" description="Basic residues" evidence="15">
    <location>
        <begin position="1414"/>
        <end position="1423"/>
    </location>
</feature>
<evidence type="ECO:0000256" key="9">
    <source>
        <dbReference type="ARBA" id="ARBA00023163"/>
    </source>
</evidence>
<evidence type="ECO:0000259" key="16">
    <source>
        <dbReference type="PROSITE" id="PS50014"/>
    </source>
</evidence>
<dbReference type="InterPro" id="IPR059153">
    <property type="entry name" value="NSD_PHD-1st"/>
</dbReference>
<dbReference type="PROSITE" id="PS00633">
    <property type="entry name" value="BROMODOMAIN_1"/>
    <property type="match status" value="1"/>
</dbReference>
<dbReference type="GO" id="GO:0045740">
    <property type="term" value="P:positive regulation of DNA replication"/>
    <property type="evidence" value="ECO:0007669"/>
    <property type="project" value="TreeGrafter"/>
</dbReference>
<keyword evidence="20" id="KW-1185">Reference proteome</keyword>
<feature type="compositionally biased region" description="Acidic residues" evidence="15">
    <location>
        <begin position="1039"/>
        <end position="1058"/>
    </location>
</feature>
<evidence type="ECO:0000256" key="12">
    <source>
        <dbReference type="PROSITE-ProRule" id="PRU00035"/>
    </source>
</evidence>
<dbReference type="InterPro" id="IPR001487">
    <property type="entry name" value="Bromodomain"/>
</dbReference>
<evidence type="ECO:0000256" key="8">
    <source>
        <dbReference type="ARBA" id="ARBA00023117"/>
    </source>
</evidence>
<evidence type="ECO:0000259" key="18">
    <source>
        <dbReference type="PROSITE" id="PS50827"/>
    </source>
</evidence>
<evidence type="ECO:0000313" key="20">
    <source>
        <dbReference type="Proteomes" id="UP000694867"/>
    </source>
</evidence>
<feature type="domain" description="PHD-type" evidence="17">
    <location>
        <begin position="974"/>
        <end position="1024"/>
    </location>
</feature>
<sequence length="1456" mass="166226">MPILKKEEFERIAPPKDLKPDDKVFYNQVTNEVFTDYDDYFARVILCNSLVWTCSLTGKSGLTFQDAQESEEASREMVRSFPQALRKPVLYIASLTSRGRFTDLLDDVFNFVKDRFFVGEELDYVVNGRRKLGKLARIHPMLDVLPEQKGDTPKSKKRDTNDVLRLKYDIQDMDSGETFEVQGKDIFRKRTFTRDRLRVYLKLATVQQNGVLRVTAPVAEKYKLSETKYTDIHIGKMPEFVVSPLKRLSKALKKDVKEKEKKEKKKEKKIASNNKENKAKPNSKDDPEKKTPRKEANLIRQQFMAAWSRPREDLTLDGLKDLPAITSFDCGIPQAALSDAFCVLEFFAAFQRELQVKDYFVAGITFDILERAVSETDVLGPLVEIFQILLTNLFKLRQVENNINYDETRPSEDRPEIIYNAQRDAAFAMRNVRQVFGFSLTQLTLDSFTLSEVLRLHIESSGAPGNVKKFGNMDPAEDPGLAFRIENPKILQVLREHSLFELGAADKLKLLRLIIEQLLCTDGVRYMIEDASETYKSSKSAIRKLKSMNKNTTDERPLISPREYERKLEDLEQKLRSSREKLMMIPLGEDRAYRRYYLAYSIPAVIVEDDAVHLDATCIEGGTPKEQIISPPLAFMKQFLQNIANENSSLSMMTSLKEAKEGEIRVKAEHGPFTCTGDHGSCLVHNRSLARDNWRLISSREQLDNLIAALDCRGIREKHLKQALQSEIENLYMAIDRCPLHILNRNFENTRKVKMPSHYIKNSNLYGVEPCFALELSFRELLLELEERLYSGGLGHLKAVDREEWRNDMVDILYIVGQMSKPLEINQLNQESDLKKVLKYICEALAMVGRAVEKKVLMAPLGAAEPPTKVKKAKEGVAEPVPLIKDNFDAWLRELCPPWMKENGNATEKTNGNGNLDLPKQNGSAGSAASEDDASSTTSSIDRSAAQSLLNLPRVFLLMYSLERSVMWMRSVSNAACRVCRKKSNPEQMLLCDGCDRGYHIYCLKPPLSEIPQGDWFCSQCSPTQLSPRKRTKAPVEVSSEEEDDNEKVDEDGDEDEEEEDLNQEVCNICESPGELILCDFCPKSFHLDCIDLKRLPRGTWKCPPCVLGKKKNKRGSPPLTKVKVRSRNNIRKYDLATVTDVDAFDYMVCCDIVKLLVKSAHSWPFLDRVTRKDAPNYYNVIKKPMDFGTLQGKLNDIKYRDNVAFVSDVFQIIANCLVYNYPHSDEVTAAKALSVMFCEMLTQVGLESLIYLKDSVLEETEESSGWSKGEPQKDSVDDDDEDEEEDNASVADEDEDDDDDGGDDEEENASVVDEEEDEGEDDNPEERSDEKTADDPPEQSDDKAEDDDKDKEEEEEDEEEEDDDDDDSAQDEDEEIEEDEEDEDDDDDEDYGKPKTRRGSKSKRKASPPQKKTSNRKRKRTSRFGDSRDEDDDDEDDDEDEDYAPKRRSSSRRAT</sequence>
<dbReference type="InterPro" id="IPR036427">
    <property type="entry name" value="Bromodomain-like_sf"/>
</dbReference>
<keyword evidence="4 13" id="KW-0863">Zinc-finger</keyword>
<dbReference type="PANTHER" id="PTHR46510">
    <property type="entry name" value="BROMODOMAIN ADJACENT TO ZINC FINGER DOMAIN PROTEIN 1A"/>
    <property type="match status" value="1"/>
</dbReference>
<comment type="subcellular location">
    <subcellularLocation>
        <location evidence="1 14">Nucleus</location>
    </subcellularLocation>
</comment>
<dbReference type="CDD" id="cd04369">
    <property type="entry name" value="Bromodomain"/>
    <property type="match status" value="1"/>
</dbReference>
<evidence type="ECO:0000259" key="17">
    <source>
        <dbReference type="PROSITE" id="PS50016"/>
    </source>
</evidence>
<dbReference type="GO" id="GO:0006355">
    <property type="term" value="P:regulation of DNA-templated transcription"/>
    <property type="evidence" value="ECO:0007669"/>
    <property type="project" value="TreeGrafter"/>
</dbReference>
<name>A0AAJ7SFC4_9ACAR</name>
<keyword evidence="9" id="KW-0804">Transcription</keyword>
<feature type="domain" description="WAC" evidence="19">
    <location>
        <begin position="22"/>
        <end position="131"/>
    </location>
</feature>
<dbReference type="InterPro" id="IPR018359">
    <property type="entry name" value="Bromodomain_CS"/>
</dbReference>
<feature type="region of interest" description="Disordered" evidence="15">
    <location>
        <begin position="902"/>
        <end position="940"/>
    </location>
</feature>
<dbReference type="Proteomes" id="UP000694867">
    <property type="component" value="Unplaced"/>
</dbReference>
<accession>A0AAJ7SFC4</accession>
<dbReference type="Pfam" id="PF00439">
    <property type="entry name" value="Bromodomain"/>
    <property type="match status" value="1"/>
</dbReference>
<keyword evidence="8 12" id="KW-0103">Bromodomain</keyword>
<evidence type="ECO:0000256" key="5">
    <source>
        <dbReference type="ARBA" id="ARBA00022833"/>
    </source>
</evidence>
<dbReference type="GO" id="GO:0008270">
    <property type="term" value="F:zinc ion binding"/>
    <property type="evidence" value="ECO:0007669"/>
    <property type="project" value="UniProtKB-KW"/>
</dbReference>
<feature type="domain" description="Bromo" evidence="16">
    <location>
        <begin position="1158"/>
        <end position="1228"/>
    </location>
</feature>
<feature type="domain" description="PHD-type" evidence="17">
    <location>
        <begin position="1064"/>
        <end position="1109"/>
    </location>
</feature>
<feature type="compositionally biased region" description="Basic residues" evidence="15">
    <location>
        <begin position="1447"/>
        <end position="1456"/>
    </location>
</feature>
<dbReference type="SUPFAM" id="SSF47370">
    <property type="entry name" value="Bromodomain"/>
    <property type="match status" value="1"/>
</dbReference>
<evidence type="ECO:0000256" key="13">
    <source>
        <dbReference type="PROSITE-ProRule" id="PRU00146"/>
    </source>
</evidence>
<evidence type="ECO:0000259" key="19">
    <source>
        <dbReference type="PROSITE" id="PS51136"/>
    </source>
</evidence>
<dbReference type="InterPro" id="IPR019786">
    <property type="entry name" value="Zinc_finger_PHD-type_CS"/>
</dbReference>
<dbReference type="GO" id="GO:0006338">
    <property type="term" value="P:chromatin remodeling"/>
    <property type="evidence" value="ECO:0007669"/>
    <property type="project" value="InterPro"/>
</dbReference>
<dbReference type="PANTHER" id="PTHR46510:SF1">
    <property type="entry name" value="BROMODOMAIN ADJACENT TO ZINC FINGER DOMAIN PROTEIN 1A"/>
    <property type="match status" value="1"/>
</dbReference>
<dbReference type="Pfam" id="PF00628">
    <property type="entry name" value="PHD"/>
    <property type="match status" value="1"/>
</dbReference>
<keyword evidence="6" id="KW-0805">Transcription regulation</keyword>